<dbReference type="Proteomes" id="UP000501130">
    <property type="component" value="Chromosome"/>
</dbReference>
<dbReference type="RefSeq" id="WP_171098756.1">
    <property type="nucleotide sequence ID" value="NZ_CP053084.1"/>
</dbReference>
<dbReference type="Pfam" id="PF02190">
    <property type="entry name" value="LON_substr_bdg"/>
    <property type="match status" value="1"/>
</dbReference>
<sequence length="207" mass="23322">MSQAAMPLFPLTTVLFPQGVLNLQIFEVRYLDLMKKCLRDNTPFGVVSLLDGNEVRRPDEKIQLAKIGTLVNIEKHEFVTPTLIEISTVGSQRFKLLNATQEKNGLWMGEIQTLPADPVVEIPDYLQGSANALARLINSIDENEIAEEQLPFRKPYKLMDCGWVANRWCELLPLDKPTKLQLLALDNPLLRLELIDDTLAAQGLLKS</sequence>
<evidence type="ECO:0000313" key="3">
    <source>
        <dbReference type="Proteomes" id="UP000501130"/>
    </source>
</evidence>
<dbReference type="SUPFAM" id="SSF88697">
    <property type="entry name" value="PUA domain-like"/>
    <property type="match status" value="1"/>
</dbReference>
<dbReference type="PANTHER" id="PTHR46732:SF8">
    <property type="entry name" value="ATP-DEPENDENT PROTEASE LA (LON) DOMAIN PROTEIN"/>
    <property type="match status" value="1"/>
</dbReference>
<reference evidence="2 3" key="1">
    <citation type="submission" date="2020-05" db="EMBL/GenBank/DDBJ databases">
        <title>Compete genome of Limnobacter sp. SAORIC-580.</title>
        <authorList>
            <person name="Song J."/>
            <person name="Cho J.-C."/>
        </authorList>
    </citation>
    <scope>NUCLEOTIDE SEQUENCE [LARGE SCALE GENOMIC DNA]</scope>
    <source>
        <strain evidence="2 3">SAORIC-580</strain>
    </source>
</reference>
<dbReference type="SMART" id="SM00464">
    <property type="entry name" value="LON"/>
    <property type="match status" value="1"/>
</dbReference>
<dbReference type="InterPro" id="IPR046336">
    <property type="entry name" value="Lon_prtase_N_sf"/>
</dbReference>
<evidence type="ECO:0000313" key="2">
    <source>
        <dbReference type="EMBL" id="QJR29403.1"/>
    </source>
</evidence>
<keyword evidence="3" id="KW-1185">Reference proteome</keyword>
<dbReference type="InterPro" id="IPR003111">
    <property type="entry name" value="Lon_prtase_N"/>
</dbReference>
<organism evidence="2 3">
    <name type="scientific">Limnobacter profundi</name>
    <dbReference type="NCBI Taxonomy" id="2732163"/>
    <lineage>
        <taxon>Bacteria</taxon>
        <taxon>Pseudomonadati</taxon>
        <taxon>Pseudomonadota</taxon>
        <taxon>Betaproteobacteria</taxon>
        <taxon>Burkholderiales</taxon>
        <taxon>Burkholderiaceae</taxon>
        <taxon>Limnobacter</taxon>
    </lineage>
</organism>
<dbReference type="Gene3D" id="2.30.130.40">
    <property type="entry name" value="LON domain-like"/>
    <property type="match status" value="1"/>
</dbReference>
<accession>A0ABX6N5B9</accession>
<proteinExistence type="predicted"/>
<dbReference type="EMBL" id="CP053084">
    <property type="protein sequence ID" value="QJR29403.1"/>
    <property type="molecule type" value="Genomic_DNA"/>
</dbReference>
<dbReference type="PROSITE" id="PS51787">
    <property type="entry name" value="LON_N"/>
    <property type="match status" value="1"/>
</dbReference>
<dbReference type="InterPro" id="IPR015947">
    <property type="entry name" value="PUA-like_sf"/>
</dbReference>
<evidence type="ECO:0000259" key="1">
    <source>
        <dbReference type="PROSITE" id="PS51787"/>
    </source>
</evidence>
<gene>
    <name evidence="2" type="ORF">HKT17_06590</name>
</gene>
<protein>
    <submittedName>
        <fullName evidence="2">LON peptidase substrate-binding domain-containing protein</fullName>
    </submittedName>
</protein>
<dbReference type="Gene3D" id="1.10.4060.10">
    <property type="entry name" value="BPP1347 like domain"/>
    <property type="match status" value="1"/>
</dbReference>
<dbReference type="PANTHER" id="PTHR46732">
    <property type="entry name" value="ATP-DEPENDENT PROTEASE LA (LON) DOMAIN PROTEIN"/>
    <property type="match status" value="1"/>
</dbReference>
<name>A0ABX6N5B9_9BURK</name>
<feature type="domain" description="Lon N-terminal" evidence="1">
    <location>
        <begin position="3"/>
        <end position="203"/>
    </location>
</feature>